<organism evidence="2 3">
    <name type="scientific">Clonostachys solani</name>
    <dbReference type="NCBI Taxonomy" id="160281"/>
    <lineage>
        <taxon>Eukaryota</taxon>
        <taxon>Fungi</taxon>
        <taxon>Dikarya</taxon>
        <taxon>Ascomycota</taxon>
        <taxon>Pezizomycotina</taxon>
        <taxon>Sordariomycetes</taxon>
        <taxon>Hypocreomycetidae</taxon>
        <taxon>Hypocreales</taxon>
        <taxon>Bionectriaceae</taxon>
        <taxon>Clonostachys</taxon>
    </lineage>
</organism>
<feature type="compositionally biased region" description="Polar residues" evidence="1">
    <location>
        <begin position="42"/>
        <end position="51"/>
    </location>
</feature>
<protein>
    <submittedName>
        <fullName evidence="2">Uncharacterized protein</fullName>
    </submittedName>
</protein>
<evidence type="ECO:0000256" key="1">
    <source>
        <dbReference type="SAM" id="MobiDB-lite"/>
    </source>
</evidence>
<comment type="caution">
    <text evidence="2">The sequence shown here is derived from an EMBL/GenBank/DDBJ whole genome shotgun (WGS) entry which is preliminary data.</text>
</comment>
<accession>A0A9N9Z1I3</accession>
<dbReference type="AlphaFoldDB" id="A0A9N9Z1I3"/>
<feature type="region of interest" description="Disordered" evidence="1">
    <location>
        <begin position="42"/>
        <end position="101"/>
    </location>
</feature>
<gene>
    <name evidence="2" type="ORF">CSOL1703_00013457</name>
</gene>
<evidence type="ECO:0000313" key="3">
    <source>
        <dbReference type="Proteomes" id="UP000775872"/>
    </source>
</evidence>
<feature type="compositionally biased region" description="Basic and acidic residues" evidence="1">
    <location>
        <begin position="75"/>
        <end position="92"/>
    </location>
</feature>
<evidence type="ECO:0000313" key="2">
    <source>
        <dbReference type="EMBL" id="CAH0047218.1"/>
    </source>
</evidence>
<dbReference type="EMBL" id="CABFOC020000018">
    <property type="protein sequence ID" value="CAH0047218.1"/>
    <property type="molecule type" value="Genomic_DNA"/>
</dbReference>
<keyword evidence="3" id="KW-1185">Reference proteome</keyword>
<sequence length="161" mass="17468">MKEIGVNAESIAVPYTNCTSAARLASKKRRSLIHLPLDSSVDSANEGTNVNPIGVLDELSKRREVGQAMSLSDSPDGKYGRGDAQQHPDQHQIDCVAPESDNRSRIKIYGSLNTVDHSTDGERVHGSSRQPLKNEGQIPKPPEVHTSGSRRGFIDNLGDID</sequence>
<dbReference type="Proteomes" id="UP000775872">
    <property type="component" value="Unassembled WGS sequence"/>
</dbReference>
<feature type="region of interest" description="Disordered" evidence="1">
    <location>
        <begin position="115"/>
        <end position="161"/>
    </location>
</feature>
<proteinExistence type="predicted"/>
<name>A0A9N9Z1I3_9HYPO</name>
<reference evidence="2" key="1">
    <citation type="submission" date="2021-10" db="EMBL/GenBank/DDBJ databases">
        <authorList>
            <person name="Piombo E."/>
        </authorList>
    </citation>
    <scope>NUCLEOTIDE SEQUENCE</scope>
</reference>